<evidence type="ECO:0000256" key="1">
    <source>
        <dbReference type="ARBA" id="ARBA00023172"/>
    </source>
</evidence>
<name>A0ABQ5K6R8_9EUKA</name>
<gene>
    <name evidence="2" type="ORF">ADUPG1_004667</name>
</gene>
<protein>
    <submittedName>
        <fullName evidence="2">Site-specific integrase</fullName>
    </submittedName>
</protein>
<comment type="caution">
    <text evidence="2">The sequence shown here is derived from an EMBL/GenBank/DDBJ whole genome shotgun (WGS) entry which is preliminary data.</text>
</comment>
<dbReference type="Proteomes" id="UP001057375">
    <property type="component" value="Unassembled WGS sequence"/>
</dbReference>
<feature type="non-terminal residue" evidence="2">
    <location>
        <position position="91"/>
    </location>
</feature>
<organism evidence="2 3">
    <name type="scientific">Aduncisulcus paluster</name>
    <dbReference type="NCBI Taxonomy" id="2918883"/>
    <lineage>
        <taxon>Eukaryota</taxon>
        <taxon>Metamonada</taxon>
        <taxon>Carpediemonas-like organisms</taxon>
        <taxon>Aduncisulcus</taxon>
    </lineage>
</organism>
<dbReference type="SUPFAM" id="SSF56349">
    <property type="entry name" value="DNA breaking-rejoining enzymes"/>
    <property type="match status" value="1"/>
</dbReference>
<proteinExistence type="predicted"/>
<accession>A0ABQ5K6R8</accession>
<dbReference type="InterPro" id="IPR013762">
    <property type="entry name" value="Integrase-like_cat_sf"/>
</dbReference>
<evidence type="ECO:0000313" key="2">
    <source>
        <dbReference type="EMBL" id="GKT25898.1"/>
    </source>
</evidence>
<sequence length="91" mass="10155">GVLGRNVTDAVAKPEYVAREQEPLTAEQAKQLLRSARENCDPLFQRWATSLLVGARPGEVLGLSLDRCDLEKGVFDFKWQLQYLPQVHGCG</sequence>
<dbReference type="EMBL" id="BQXS01007163">
    <property type="protein sequence ID" value="GKT25898.1"/>
    <property type="molecule type" value="Genomic_DNA"/>
</dbReference>
<reference evidence="2" key="1">
    <citation type="submission" date="2022-03" db="EMBL/GenBank/DDBJ databases">
        <title>Draft genome sequence of Aduncisulcus paluster, a free-living microaerophilic Fornicata.</title>
        <authorList>
            <person name="Yuyama I."/>
            <person name="Kume K."/>
            <person name="Tamura T."/>
            <person name="Inagaki Y."/>
            <person name="Hashimoto T."/>
        </authorList>
    </citation>
    <scope>NUCLEOTIDE SEQUENCE</scope>
    <source>
        <strain evidence="2">NY0171</strain>
    </source>
</reference>
<keyword evidence="1" id="KW-0233">DNA recombination</keyword>
<feature type="non-terminal residue" evidence="2">
    <location>
        <position position="1"/>
    </location>
</feature>
<evidence type="ECO:0000313" key="3">
    <source>
        <dbReference type="Proteomes" id="UP001057375"/>
    </source>
</evidence>
<dbReference type="Gene3D" id="1.10.443.10">
    <property type="entry name" value="Intergrase catalytic core"/>
    <property type="match status" value="1"/>
</dbReference>
<keyword evidence="3" id="KW-1185">Reference proteome</keyword>
<dbReference type="InterPro" id="IPR011010">
    <property type="entry name" value="DNA_brk_join_enz"/>
</dbReference>